<dbReference type="SUPFAM" id="SSF53756">
    <property type="entry name" value="UDP-Glycosyltransferase/glycogen phosphorylase"/>
    <property type="match status" value="1"/>
</dbReference>
<name>A0ABY4W982_9PROT</name>
<gene>
    <name evidence="3" type="ORF">NBZ79_06765</name>
</gene>
<evidence type="ECO:0000256" key="1">
    <source>
        <dbReference type="ARBA" id="ARBA00022676"/>
    </source>
</evidence>
<evidence type="ECO:0000313" key="4">
    <source>
        <dbReference type="Proteomes" id="UP001056291"/>
    </source>
</evidence>
<dbReference type="InterPro" id="IPR002201">
    <property type="entry name" value="Glyco_trans_9"/>
</dbReference>
<evidence type="ECO:0000256" key="2">
    <source>
        <dbReference type="ARBA" id="ARBA00022679"/>
    </source>
</evidence>
<protein>
    <submittedName>
        <fullName evidence="3">Glycosyltransferase family 9 protein</fullName>
    </submittedName>
</protein>
<organism evidence="3 4">
    <name type="scientific">Sneathiella marina</name>
    <dbReference type="NCBI Taxonomy" id="2950108"/>
    <lineage>
        <taxon>Bacteria</taxon>
        <taxon>Pseudomonadati</taxon>
        <taxon>Pseudomonadota</taxon>
        <taxon>Alphaproteobacteria</taxon>
        <taxon>Sneathiellales</taxon>
        <taxon>Sneathiellaceae</taxon>
        <taxon>Sneathiella</taxon>
    </lineage>
</organism>
<dbReference type="Gene3D" id="3.40.50.2000">
    <property type="entry name" value="Glycogen Phosphorylase B"/>
    <property type="match status" value="2"/>
</dbReference>
<proteinExistence type="predicted"/>
<keyword evidence="2" id="KW-0808">Transferase</keyword>
<dbReference type="PANTHER" id="PTHR30160:SF1">
    <property type="entry name" value="LIPOPOLYSACCHARIDE 1,2-N-ACETYLGLUCOSAMINETRANSFERASE-RELATED"/>
    <property type="match status" value="1"/>
</dbReference>
<dbReference type="Proteomes" id="UP001056291">
    <property type="component" value="Chromosome"/>
</dbReference>
<accession>A0ABY4W982</accession>
<dbReference type="Pfam" id="PF01075">
    <property type="entry name" value="Glyco_transf_9"/>
    <property type="match status" value="1"/>
</dbReference>
<dbReference type="RefSeq" id="WP_251936678.1">
    <property type="nucleotide sequence ID" value="NZ_CP098747.1"/>
</dbReference>
<dbReference type="EMBL" id="CP098747">
    <property type="protein sequence ID" value="USG62678.1"/>
    <property type="molecule type" value="Genomic_DNA"/>
</dbReference>
<reference evidence="3" key="1">
    <citation type="submission" date="2022-06" db="EMBL/GenBank/DDBJ databases">
        <title>Sneathiella actinostolidae sp. nov., isolated from a sea anemonein the Western Pacific Ocean.</title>
        <authorList>
            <person name="Wei M.J."/>
        </authorList>
    </citation>
    <scope>NUCLEOTIDE SEQUENCE</scope>
    <source>
        <strain evidence="3">PHK-P5</strain>
    </source>
</reference>
<keyword evidence="4" id="KW-1185">Reference proteome</keyword>
<sequence>MQNILVIKHGALGDVILAQSPFQAIRQQHPDAKITLLTTKPFAGFLEKSGLFDDIWIDDKPKLWNFKRLATLRKKLRSGEFDRVYDLQTSQRTNTYFNLFAAGKKPEWCGYAKAGSHPHLSPMRTKIHTIERHVDQLGVIGVTDIPAADFSWAMTDISKFSLPSEIALLVPGGSAHRPEKRWPASRFGELACHLQNNGLTAVLLGGPAEADAIAEIRQLCPDAMDLSSQTSFGDIASLGAKAKLAIGNDTGPLHLISAVGCPTIVLFSKASNPDMSRPRGADVRVLREDNLADLPLQAVIDQLEITS</sequence>
<keyword evidence="1" id="KW-0328">Glycosyltransferase</keyword>
<dbReference type="InterPro" id="IPR051199">
    <property type="entry name" value="LPS_LOS_Heptosyltrfase"/>
</dbReference>
<dbReference type="PANTHER" id="PTHR30160">
    <property type="entry name" value="TETRAACYLDISACCHARIDE 4'-KINASE-RELATED"/>
    <property type="match status" value="1"/>
</dbReference>
<dbReference type="CDD" id="cd03789">
    <property type="entry name" value="GT9_LPS_heptosyltransferase"/>
    <property type="match status" value="1"/>
</dbReference>
<evidence type="ECO:0000313" key="3">
    <source>
        <dbReference type="EMBL" id="USG62678.1"/>
    </source>
</evidence>